<dbReference type="Proteomes" id="UP001151518">
    <property type="component" value="Unassembled WGS sequence"/>
</dbReference>
<feature type="compositionally biased region" description="Basic and acidic residues" evidence="1">
    <location>
        <begin position="358"/>
        <end position="376"/>
    </location>
</feature>
<dbReference type="PANTHER" id="PTHR40130:SF1">
    <property type="entry name" value="SPINDLE POLE BODY-ASSOCIATED PROTEIN CUT12 DOMAIN-CONTAINING PROTEIN"/>
    <property type="match status" value="1"/>
</dbReference>
<dbReference type="AlphaFoldDB" id="A0A9W8G041"/>
<gene>
    <name evidence="2" type="ORF">GGI25_004625</name>
</gene>
<name>A0A9W8G041_9FUNG</name>
<sequence length="386" mass="43195">MEAANSLSRQAAEYENKRQWTKAAESHRLAAAAYKSIDTFDFDPVATLTLASLANRHIRWAEYCEREDENEARCIASNAVAPTEQQDSNLGTLEEAEASTQAAGPANGDNEKEEREFEDFWQYMQNWLANPAAFTRPPLTSTKNSRGGSRNNWGVDAGAPSRSIMESFYLVGSNPEQNASIYGPVAATPRTMSPMQTLGEIDESKNEGDQHNLAKISEPIAAIKTEPETNSSSSAGAQNGDKTANALHAENRKLRKLLLHMHERVRTLETAAQENTMLKSSIHSFREEFHRHANAVSMPRIHEHVPVLPRRVDAPSVAGATSAGDVHLHQLEQQVQLLQLENAKQRLQVTKYKERWERLKESAKRKRQQQEQEMMKQQHGSPSHPA</sequence>
<evidence type="ECO:0000313" key="3">
    <source>
        <dbReference type="Proteomes" id="UP001151518"/>
    </source>
</evidence>
<comment type="caution">
    <text evidence="2">The sequence shown here is derived from an EMBL/GenBank/DDBJ whole genome shotgun (WGS) entry which is preliminary data.</text>
</comment>
<organism evidence="2 3">
    <name type="scientific">Coemansia spiralis</name>
    <dbReference type="NCBI Taxonomy" id="417178"/>
    <lineage>
        <taxon>Eukaryota</taxon>
        <taxon>Fungi</taxon>
        <taxon>Fungi incertae sedis</taxon>
        <taxon>Zoopagomycota</taxon>
        <taxon>Kickxellomycotina</taxon>
        <taxon>Kickxellomycetes</taxon>
        <taxon>Kickxellales</taxon>
        <taxon>Kickxellaceae</taxon>
        <taxon>Coemansia</taxon>
    </lineage>
</organism>
<feature type="region of interest" description="Disordered" evidence="1">
    <location>
        <begin position="94"/>
        <end position="115"/>
    </location>
</feature>
<reference evidence="2" key="1">
    <citation type="submission" date="2022-07" db="EMBL/GenBank/DDBJ databases">
        <title>Phylogenomic reconstructions and comparative analyses of Kickxellomycotina fungi.</title>
        <authorList>
            <person name="Reynolds N.K."/>
            <person name="Stajich J.E."/>
            <person name="Barry K."/>
            <person name="Grigoriev I.V."/>
            <person name="Crous P."/>
            <person name="Smith M.E."/>
        </authorList>
    </citation>
    <scope>NUCLEOTIDE SEQUENCE</scope>
    <source>
        <strain evidence="2">NRRL 3115</strain>
    </source>
</reference>
<dbReference type="EMBL" id="JANBTW010000065">
    <property type="protein sequence ID" value="KAJ2673640.1"/>
    <property type="molecule type" value="Genomic_DNA"/>
</dbReference>
<evidence type="ECO:0000256" key="1">
    <source>
        <dbReference type="SAM" id="MobiDB-lite"/>
    </source>
</evidence>
<feature type="compositionally biased region" description="Polar residues" evidence="1">
    <location>
        <begin position="138"/>
        <end position="152"/>
    </location>
</feature>
<evidence type="ECO:0000313" key="2">
    <source>
        <dbReference type="EMBL" id="KAJ2673640.1"/>
    </source>
</evidence>
<feature type="region of interest" description="Disordered" evidence="1">
    <location>
        <begin position="358"/>
        <end position="386"/>
    </location>
</feature>
<proteinExistence type="predicted"/>
<accession>A0A9W8G041</accession>
<protein>
    <submittedName>
        <fullName evidence="2">Uncharacterized protein</fullName>
    </submittedName>
</protein>
<dbReference type="OrthoDB" id="3197614at2759"/>
<feature type="region of interest" description="Disordered" evidence="1">
    <location>
        <begin position="134"/>
        <end position="155"/>
    </location>
</feature>
<dbReference type="PANTHER" id="PTHR40130">
    <property type="entry name" value="EXPRESSED PROTEIN"/>
    <property type="match status" value="1"/>
</dbReference>